<dbReference type="Proteomes" id="UP000831787">
    <property type="component" value="Chromosome"/>
</dbReference>
<keyword evidence="2" id="KW-1185">Reference proteome</keyword>
<proteinExistence type="predicted"/>
<evidence type="ECO:0008006" key="3">
    <source>
        <dbReference type="Google" id="ProtNLM"/>
    </source>
</evidence>
<organism evidence="1 2">
    <name type="scientific">Halobacillus salinarum</name>
    <dbReference type="NCBI Taxonomy" id="2932257"/>
    <lineage>
        <taxon>Bacteria</taxon>
        <taxon>Bacillati</taxon>
        <taxon>Bacillota</taxon>
        <taxon>Bacilli</taxon>
        <taxon>Bacillales</taxon>
        <taxon>Bacillaceae</taxon>
        <taxon>Halobacillus</taxon>
    </lineage>
</organism>
<gene>
    <name evidence="1" type="ORF">MUN89_15810</name>
</gene>
<sequence>MRNATQSLELTPTKLSKGVKERKNYLVHKLWTMGYTQDRVGKPTENMTLTELEQIHINLQCQKAREEAHD</sequence>
<dbReference type="RefSeq" id="WP_244708735.1">
    <property type="nucleotide sequence ID" value="NZ_CP095073.1"/>
</dbReference>
<protein>
    <recommendedName>
        <fullName evidence="3">Fur-regulated basic protein FbpA</fullName>
    </recommendedName>
</protein>
<name>A0ABY4EMN8_9BACI</name>
<dbReference type="EMBL" id="CP095073">
    <property type="protein sequence ID" value="UOQ43376.1"/>
    <property type="molecule type" value="Genomic_DNA"/>
</dbReference>
<accession>A0ABY4EMN8</accession>
<reference evidence="1 2" key="1">
    <citation type="submission" date="2022-04" db="EMBL/GenBank/DDBJ databases">
        <title>Halobacillus sp. isolated from saltern.</title>
        <authorList>
            <person name="Won M."/>
            <person name="Lee C.-M."/>
            <person name="Woen H.-Y."/>
            <person name="Kwon S.-W."/>
        </authorList>
    </citation>
    <scope>NUCLEOTIDE SEQUENCE [LARGE SCALE GENOMIC DNA]</scope>
    <source>
        <strain evidence="1 2">SSBR10-3</strain>
    </source>
</reference>
<evidence type="ECO:0000313" key="1">
    <source>
        <dbReference type="EMBL" id="UOQ43376.1"/>
    </source>
</evidence>
<evidence type="ECO:0000313" key="2">
    <source>
        <dbReference type="Proteomes" id="UP000831787"/>
    </source>
</evidence>